<proteinExistence type="predicted"/>
<dbReference type="EMBL" id="AP024255">
    <property type="protein sequence ID" value="BCP00712.1"/>
    <property type="molecule type" value="Genomic_DNA"/>
</dbReference>
<reference evidence="1 2" key="1">
    <citation type="submission" date="2020-12" db="EMBL/GenBank/DDBJ databases">
        <title>Genome sequence of clinical Mycobacterium intracellulare strains.</title>
        <authorList>
            <person name="Tateishi Y."/>
            <person name="Matsumoto S."/>
            <person name="Fukushima Y."/>
            <person name="Nakajima C."/>
            <person name="Suzuki Y."/>
        </authorList>
    </citation>
    <scope>NUCLEOTIDE SEQUENCE [LARGE SCALE GENOMIC DNA]</scope>
    <source>
        <strain evidence="1 2">M018</strain>
    </source>
</reference>
<dbReference type="AlphaFoldDB" id="A0A7R7RQ28"/>
<evidence type="ECO:0000313" key="1">
    <source>
        <dbReference type="EMBL" id="BCP00712.1"/>
    </source>
</evidence>
<accession>A0A7R7RQ28</accession>
<gene>
    <name evidence="1" type="ORF">MINTM018_34810</name>
</gene>
<protein>
    <submittedName>
        <fullName evidence="1">Uncharacterized protein</fullName>
    </submittedName>
</protein>
<name>A0A7R7RQ28_MYCIT</name>
<sequence length="132" mass="12638">MTTGVGKREAQAAWGFRGAEAPVAVGPSAAPQLAHGSGGGAGGLSQLPGVPAGTCIPSQLHGIIDRHAMNAHCCSGVNGLGPAQGGVPAVPHIGSAAAGGDAANVATAIIGAMAAMNVVTKPRVRCMATSNL</sequence>
<evidence type="ECO:0000313" key="2">
    <source>
        <dbReference type="Proteomes" id="UP000595205"/>
    </source>
</evidence>
<organism evidence="1 2">
    <name type="scientific">Mycobacterium intracellulare</name>
    <dbReference type="NCBI Taxonomy" id="1767"/>
    <lineage>
        <taxon>Bacteria</taxon>
        <taxon>Bacillati</taxon>
        <taxon>Actinomycetota</taxon>
        <taxon>Actinomycetes</taxon>
        <taxon>Mycobacteriales</taxon>
        <taxon>Mycobacteriaceae</taxon>
        <taxon>Mycobacterium</taxon>
        <taxon>Mycobacterium avium complex (MAC)</taxon>
    </lineage>
</organism>
<dbReference type="Proteomes" id="UP000595205">
    <property type="component" value="Chromosome"/>
</dbReference>